<evidence type="ECO:0000313" key="11">
    <source>
        <dbReference type="Proteomes" id="UP000297703"/>
    </source>
</evidence>
<feature type="domain" description="Ketosynthase family 3 (KS3)" evidence="8">
    <location>
        <begin position="5"/>
        <end position="431"/>
    </location>
</feature>
<dbReference type="SUPFAM" id="SSF50129">
    <property type="entry name" value="GroES-like"/>
    <property type="match status" value="1"/>
</dbReference>
<dbReference type="UniPathway" id="UPA00094"/>
<dbReference type="PANTHER" id="PTHR45681">
    <property type="entry name" value="POLYKETIDE SYNTHASE 44-RELATED"/>
    <property type="match status" value="1"/>
</dbReference>
<evidence type="ECO:0000256" key="3">
    <source>
        <dbReference type="ARBA" id="ARBA00022553"/>
    </source>
</evidence>
<dbReference type="Pfam" id="PF08659">
    <property type="entry name" value="KR"/>
    <property type="match status" value="1"/>
</dbReference>
<evidence type="ECO:0000256" key="6">
    <source>
        <dbReference type="PROSITE-ProRule" id="PRU01363"/>
    </source>
</evidence>
<dbReference type="InterPro" id="IPR032821">
    <property type="entry name" value="PKS_assoc"/>
</dbReference>
<dbReference type="GO" id="GO:0006633">
    <property type="term" value="P:fatty acid biosynthetic process"/>
    <property type="evidence" value="ECO:0007669"/>
    <property type="project" value="UniProtKB-UniPathway"/>
</dbReference>
<dbReference type="InterPro" id="IPR013968">
    <property type="entry name" value="PKS_KR"/>
</dbReference>
<dbReference type="SMART" id="SM00822">
    <property type="entry name" value="PKS_KR"/>
    <property type="match status" value="1"/>
</dbReference>
<dbReference type="InterPro" id="IPR014030">
    <property type="entry name" value="Ketoacyl_synth_N"/>
</dbReference>
<dbReference type="InterPro" id="IPR001227">
    <property type="entry name" value="Ac_transferase_dom_sf"/>
</dbReference>
<evidence type="ECO:0000259" key="7">
    <source>
        <dbReference type="PROSITE" id="PS50075"/>
    </source>
</evidence>
<dbReference type="InterPro" id="IPR049900">
    <property type="entry name" value="PKS_mFAS_DH"/>
</dbReference>
<dbReference type="Gene3D" id="1.10.1200.10">
    <property type="entry name" value="ACP-like"/>
    <property type="match status" value="1"/>
</dbReference>
<dbReference type="Gene3D" id="3.90.180.10">
    <property type="entry name" value="Medium-chain alcohol dehydrogenases, catalytic domain"/>
    <property type="match status" value="1"/>
</dbReference>
<feature type="region of interest" description="C-terminal hotdog fold" evidence="6">
    <location>
        <begin position="1025"/>
        <end position="1170"/>
    </location>
</feature>
<dbReference type="OrthoDB" id="329835at2759"/>
<evidence type="ECO:0000259" key="9">
    <source>
        <dbReference type="PROSITE" id="PS52019"/>
    </source>
</evidence>
<name>A0A4D9EY20_9SAUR</name>
<keyword evidence="2" id="KW-0596">Phosphopantetheine</keyword>
<dbReference type="PANTHER" id="PTHR45681:SF8">
    <property type="entry name" value="CARRIER DOMAIN-CONTAINING PROTEIN"/>
    <property type="match status" value="1"/>
</dbReference>
<evidence type="ECO:0000259" key="8">
    <source>
        <dbReference type="PROSITE" id="PS52004"/>
    </source>
</evidence>
<dbReference type="Gene3D" id="3.10.129.110">
    <property type="entry name" value="Polyketide synthase dehydratase"/>
    <property type="match status" value="1"/>
</dbReference>
<comment type="catalytic activity">
    <reaction evidence="5">
        <text>holo-[ACP] + malonyl-CoA = malonyl-[ACP] + CoA</text>
        <dbReference type="Rhea" id="RHEA:41792"/>
        <dbReference type="Rhea" id="RHEA-COMP:9623"/>
        <dbReference type="Rhea" id="RHEA-COMP:9685"/>
        <dbReference type="ChEBI" id="CHEBI:57287"/>
        <dbReference type="ChEBI" id="CHEBI:57384"/>
        <dbReference type="ChEBI" id="CHEBI:64479"/>
        <dbReference type="ChEBI" id="CHEBI:78449"/>
        <dbReference type="EC" id="2.3.1.39"/>
    </reaction>
    <physiologicalReaction direction="left-to-right" evidence="5">
        <dbReference type="Rhea" id="RHEA:41793"/>
    </physiologicalReaction>
</comment>
<feature type="domain" description="Carrier" evidence="7">
    <location>
        <begin position="2014"/>
        <end position="2089"/>
    </location>
</feature>
<reference evidence="10 11" key="1">
    <citation type="submission" date="2019-04" db="EMBL/GenBank/DDBJ databases">
        <title>Draft genome of the big-headed turtle Platysternon megacephalum.</title>
        <authorList>
            <person name="Gong S."/>
        </authorList>
    </citation>
    <scope>NUCLEOTIDE SEQUENCE [LARGE SCALE GENOMIC DNA]</scope>
    <source>
        <strain evidence="10">DO16091913</strain>
        <tissue evidence="10">Muscle</tissue>
    </source>
</reference>
<reference evidence="10 11" key="2">
    <citation type="submission" date="2019-04" db="EMBL/GenBank/DDBJ databases">
        <title>The genome sequence of big-headed turtle.</title>
        <authorList>
            <person name="Gong S."/>
        </authorList>
    </citation>
    <scope>NUCLEOTIDE SEQUENCE [LARGE SCALE GENOMIC DNA]</scope>
    <source>
        <strain evidence="10">DO16091913</strain>
        <tissue evidence="10">Muscle</tissue>
    </source>
</reference>
<dbReference type="Pfam" id="PF00550">
    <property type="entry name" value="PP-binding"/>
    <property type="match status" value="1"/>
</dbReference>
<evidence type="ECO:0000256" key="5">
    <source>
        <dbReference type="ARBA" id="ARBA00048404"/>
    </source>
</evidence>
<dbReference type="Gene3D" id="3.40.50.720">
    <property type="entry name" value="NAD(P)-binding Rossmann-like Domain"/>
    <property type="match status" value="1"/>
</dbReference>
<organism evidence="10 11">
    <name type="scientific">Platysternon megacephalum</name>
    <name type="common">big-headed turtle</name>
    <dbReference type="NCBI Taxonomy" id="55544"/>
    <lineage>
        <taxon>Eukaryota</taxon>
        <taxon>Metazoa</taxon>
        <taxon>Chordata</taxon>
        <taxon>Craniata</taxon>
        <taxon>Vertebrata</taxon>
        <taxon>Euteleostomi</taxon>
        <taxon>Archelosauria</taxon>
        <taxon>Testudinata</taxon>
        <taxon>Testudines</taxon>
        <taxon>Cryptodira</taxon>
        <taxon>Durocryptodira</taxon>
        <taxon>Testudinoidea</taxon>
        <taxon>Platysternidae</taxon>
        <taxon>Platysternon</taxon>
    </lineage>
</organism>
<dbReference type="PROSITE" id="PS52004">
    <property type="entry name" value="KS3_2"/>
    <property type="match status" value="1"/>
</dbReference>
<dbReference type="InterPro" id="IPR049551">
    <property type="entry name" value="PKS_DH_C"/>
</dbReference>
<evidence type="ECO:0000256" key="4">
    <source>
        <dbReference type="ARBA" id="ARBA00022679"/>
    </source>
</evidence>
<accession>A0A4D9EY20</accession>
<dbReference type="CDD" id="cd00833">
    <property type="entry name" value="PKS"/>
    <property type="match status" value="1"/>
</dbReference>
<dbReference type="SMART" id="SM00827">
    <property type="entry name" value="PKS_AT"/>
    <property type="match status" value="1"/>
</dbReference>
<dbReference type="InterPro" id="IPR016036">
    <property type="entry name" value="Malonyl_transacylase_ACP-bd"/>
</dbReference>
<dbReference type="InterPro" id="IPR036736">
    <property type="entry name" value="ACP-like_sf"/>
</dbReference>
<dbReference type="InterPro" id="IPR011032">
    <property type="entry name" value="GroES-like_sf"/>
</dbReference>
<dbReference type="InterPro" id="IPR042104">
    <property type="entry name" value="PKS_dehydratase_sf"/>
</dbReference>
<dbReference type="InterPro" id="IPR020841">
    <property type="entry name" value="PKS_Beta-ketoAc_synthase_dom"/>
</dbReference>
<keyword evidence="4" id="KW-0808">Transferase</keyword>
<dbReference type="Pfam" id="PF16197">
    <property type="entry name" value="KAsynt_C_assoc"/>
    <property type="match status" value="1"/>
</dbReference>
<dbReference type="InterPro" id="IPR016039">
    <property type="entry name" value="Thiolase-like"/>
</dbReference>
<dbReference type="InterPro" id="IPR057326">
    <property type="entry name" value="KR_dom"/>
</dbReference>
<keyword evidence="3" id="KW-0597">Phosphoprotein</keyword>
<dbReference type="Pfam" id="PF02801">
    <property type="entry name" value="Ketoacyl-synt_C"/>
    <property type="match status" value="1"/>
</dbReference>
<dbReference type="Proteomes" id="UP000297703">
    <property type="component" value="Unassembled WGS sequence"/>
</dbReference>
<comment type="pathway">
    <text evidence="1">Lipid metabolism; fatty acid biosynthesis.</text>
</comment>
<dbReference type="InterPro" id="IPR014043">
    <property type="entry name" value="Acyl_transferase_dom"/>
</dbReference>
<dbReference type="STRING" id="55544.A0A4D9EY20"/>
<dbReference type="PROSITE" id="PS50075">
    <property type="entry name" value="CARRIER"/>
    <property type="match status" value="1"/>
</dbReference>
<proteinExistence type="predicted"/>
<dbReference type="Pfam" id="PF14765">
    <property type="entry name" value="PS-DH"/>
    <property type="match status" value="1"/>
</dbReference>
<feature type="active site" description="Proton acceptor; for dehydratase activity" evidence="6">
    <location>
        <position position="921"/>
    </location>
</feature>
<dbReference type="Gene3D" id="3.40.47.10">
    <property type="match status" value="1"/>
</dbReference>
<evidence type="ECO:0000256" key="1">
    <source>
        <dbReference type="ARBA" id="ARBA00005194"/>
    </source>
</evidence>
<dbReference type="Gene3D" id="3.40.366.10">
    <property type="entry name" value="Malonyl-Coenzyme A Acyl Carrier Protein, domain 2"/>
    <property type="match status" value="1"/>
</dbReference>
<dbReference type="GO" id="GO:0004314">
    <property type="term" value="F:[acyl-carrier-protein] S-malonyltransferase activity"/>
    <property type="evidence" value="ECO:0007669"/>
    <property type="project" value="UniProtKB-EC"/>
</dbReference>
<feature type="region of interest" description="N-terminal hotdog fold" evidence="6">
    <location>
        <begin position="881"/>
        <end position="1009"/>
    </location>
</feature>
<dbReference type="Pfam" id="PF00698">
    <property type="entry name" value="Acyl_transf_1"/>
    <property type="match status" value="1"/>
</dbReference>
<dbReference type="Gene3D" id="3.30.70.3290">
    <property type="match status" value="1"/>
</dbReference>
<feature type="domain" description="PKS/mFAS DH" evidence="9">
    <location>
        <begin position="881"/>
        <end position="1170"/>
    </location>
</feature>
<evidence type="ECO:0000256" key="2">
    <source>
        <dbReference type="ARBA" id="ARBA00022450"/>
    </source>
</evidence>
<dbReference type="SUPFAM" id="SSF53901">
    <property type="entry name" value="Thiolase-like"/>
    <property type="match status" value="1"/>
</dbReference>
<dbReference type="SUPFAM" id="SSF47336">
    <property type="entry name" value="ACP-like"/>
    <property type="match status" value="1"/>
</dbReference>
<protein>
    <submittedName>
        <fullName evidence="10">IQ and ubiquitin-like domain-containing protein</fullName>
    </submittedName>
</protein>
<feature type="active site" description="Proton donor; for dehydratase activity" evidence="6">
    <location>
        <position position="1088"/>
    </location>
</feature>
<dbReference type="SUPFAM" id="SSF51735">
    <property type="entry name" value="NAD(P)-binding Rossmann-fold domains"/>
    <property type="match status" value="1"/>
</dbReference>
<sequence>MTATGDEIAIVGIGCNFPGGEGIDNFWQVLVEGRNYTVEITPERFNTREWYDPDDNKPGKICTTRAALIDGFNTFDNKLFGINDLEAERMDPQQKLLLECTYKALEDAGVTMENISGTKTGVFVGLMNRDYEIITSRAVTEINHYDGTGAAMSIAANRISYTFNLTGPSLSIDTACSSFLFALHYASQAVKQGDCEAALCGGVNCIIDPRTFVSLSKAKMISPEGMSMPFTKKANGYGRGEGCGVLLLKPLKKALEDYNRIWGVINISAINQSGRSVTPITRPSQTAQEKLLRSIYLTHVDPSVVQYVEAHGTGTPAGDPTEAESLGSIIGNNRSPKMPVLKIGSVKGNVGHAESAAGAAALIKVLLMMHHETIVPSVHYREDISSINTEKLNLSIPTTVEKWEESREFGRIAGVNCFGFGGTNAHVVVRQFKQTQVLPSFKRPIELFVLSAASSKSLKLTMEDTAEQLNISNSVTLPNLAYTSACRRSHVNYKYRQAFVTNSLRHLQQQVALAAKTETTPSKMTPQIVFVFCANGVNFKGICKTLLSSEPVFRDKCKEIEMLFQQYVPISLLDLTEGECEDFSRPEIAQPLLFTLQVALTSLLKHWGIKPVAAVGHSVGEVAAAHCGGFLSLEDAVKVIYHRSRLQAKVTGGRMLVVGNIPVQEVSEALGPYAGKVCIAAFNSPSSCTLSGDADSVSALQKELAQVFSKRDIFLRVLHVPAAYHSHMMDPVVKEMMEHLQYLEKQKPEIEVISTLTGKPASADDFTTGKFWARHARDPVAFTQAIVTSAKEKDNVVFVEIGPERPLQRYIIETLGKQIRVLSSLQTDKEYQTLLSLAGNLFELGCNPDWHHFYEGYQSIPAAFPRYQFDRKKLMTYLDIHQQANRRAVNSNHPLIYSLNNDNTEFNCPVSQTLTPYLYEHKNNGVALVPGAFFAELGLASVMSSFRPKVPLSNCQISIYFSAPCVLNQNYHVLKIELASQKTVTDFKILSSSAAVYASGQITKKSEATVEENSISFQDIFQRCKSVVTADEVYETLSQVGFQYGSMFRHLSDVFYCEELKEAITSIKVNRETREEMSDYCIHPVLLDCFLQMTAVMTTITFQTRAGFPSGIGSLVVCRPLEEEMMIYLKTSKSTGNYLEVCGCFTDKHGSVLAELKRVGITFMKPTSPRDNDLLFENKWKEIFPAQTIGSLGEAPRVTVFADKLGIAQQLKRYLHNESRYVMYEDWETLLEAKSSEMTAQHKMKRELEDYQEVLFMWGIQKLNDEFPSKVVAHLAKCCEAYRQIIVALKEKKSSCSVRIITYRTTDRNVDHLNPGFALCGMARTCIVEVSEITFQMIDISSSSTLDISALADVIVKYEGQDHPEIWINQGRIYTSEIRRTPFKDVYYSHPSKSLQNSETFILYTTDPYQMKDLSAEIANNTITQLENHSVEVQMDKVCIHSEDYFPVSISSCNFGNTLYWNSCTIDKHKLLALDFSGTVTAVGSEVKKVKVGDHVATCYPVVASSRVKVPGTVCFNIKKFPCFRNVPCVSYFMVAWEIINRTLPKMKHSGTLGIISTDPESVLCKVLTLTAQEMGWRTVLAKPTSDQWQRVNQCNALVYLPPVDGMSKEVLVHLSHLRDLVIVHGNQQSECFRYLIGSDQENIRVHILKLFSTFQKASLKQSLRAVHGWIKSMQMKQFKNLSYSVFQQTENIESTNTAATSYFTCKSIPLAVLKGDVETNRISDIPVYEAQKKMFKQNAVYIVAGGLTGLGFETVKFIAQNGGGCIAILSRSNPSSEKQEEIKALQNQCEGSRIVSLQCNVISSSQVEKAMSSIDRIFPKSPIKGVFHSAVVLHDERLEALNLSHFEKVLSPKVAGVINLHRATRGQELDYFVCYSSVTSFLGNSTQANYAAANSFLDVFCHYRRNCGLSGQSINWGALNLGLLLNQNNIQNILESKGIDILQVHEIYEYLKKSLILNNPQQAVVKLNFGTLNTYVLSRFASLKSRFRTLISEEFGSKLELSEQGTPQNLSPVNSEDYITSLVSHLSSTNASDLTMNTSLASLGMDSMLAMTLQNRIFHERRVEIPLVKLLDPHTTMSSLVLLLEESSNECGSLEKTTHVAESIDDGSWL</sequence>
<dbReference type="SUPFAM" id="SSF55048">
    <property type="entry name" value="Probable ACP-binding domain of malonyl-CoA ACP transacylase"/>
    <property type="match status" value="1"/>
</dbReference>
<dbReference type="EMBL" id="QXTE01000026">
    <property type="protein sequence ID" value="TFK11978.1"/>
    <property type="molecule type" value="Genomic_DNA"/>
</dbReference>
<dbReference type="InterPro" id="IPR016035">
    <property type="entry name" value="Acyl_Trfase/lysoPLipase"/>
</dbReference>
<dbReference type="InterPro" id="IPR009081">
    <property type="entry name" value="PP-bd_ACP"/>
</dbReference>
<dbReference type="InterPro" id="IPR036291">
    <property type="entry name" value="NAD(P)-bd_dom_sf"/>
</dbReference>
<dbReference type="Pfam" id="PF00109">
    <property type="entry name" value="ketoacyl-synt"/>
    <property type="match status" value="1"/>
</dbReference>
<dbReference type="InterPro" id="IPR014031">
    <property type="entry name" value="Ketoacyl_synth_C"/>
</dbReference>
<dbReference type="SUPFAM" id="SSF52151">
    <property type="entry name" value="FabD/lysophospholipase-like"/>
    <property type="match status" value="1"/>
</dbReference>
<gene>
    <name evidence="10" type="ORF">DR999_PMT04801</name>
</gene>
<dbReference type="PROSITE" id="PS52019">
    <property type="entry name" value="PKS_MFAS_DH"/>
    <property type="match status" value="1"/>
</dbReference>
<comment type="caution">
    <text evidence="10">The sequence shown here is derived from an EMBL/GenBank/DDBJ whole genome shotgun (WGS) entry which is preliminary data.</text>
</comment>
<keyword evidence="11" id="KW-1185">Reference proteome</keyword>
<dbReference type="InterPro" id="IPR050444">
    <property type="entry name" value="Polyketide_Synthase"/>
</dbReference>
<evidence type="ECO:0000313" key="10">
    <source>
        <dbReference type="EMBL" id="TFK11978.1"/>
    </source>
</evidence>
<dbReference type="SMART" id="SM00825">
    <property type="entry name" value="PKS_KS"/>
    <property type="match status" value="1"/>
</dbReference>